<accession>A0AB35BY42</accession>
<dbReference type="EMBL" id="JAGIBU010000001">
    <property type="protein sequence ID" value="MBS7823797.1"/>
    <property type="molecule type" value="Genomic_DNA"/>
</dbReference>
<sequence length="286" mass="31522">MIPKELATLLSHTARRAIALTPTAAQVHHDLYASKIGGVPYFPKDALYPTNDDGVPLALLAQLNLSDIFKDAELLSACEQDAALKHLPKSGMLSFFYDITDDLMGLDLEKTGRGNGSAVHYFTEILPESALTQVPFEALRSHIQDDNADDYGALSIDQAVGLTASIKETLYELESESFGNPEIEAFKTALEAYTESLEDEDEEESVMMAIYDAVDAANYGHAVGGYANFTQFDPRERAQNQQFLLLQIDSIGDVLIGDCGSIQFFMTMEALEQRDFNHVLYDWACG</sequence>
<protein>
    <submittedName>
        <fullName evidence="1">DUF1963 domain-containing protein</fullName>
    </submittedName>
</protein>
<organism evidence="1 2">
    <name type="scientific">Wohlfahrtiimonas chitiniclastica</name>
    <dbReference type="NCBI Taxonomy" id="400946"/>
    <lineage>
        <taxon>Bacteria</taxon>
        <taxon>Pseudomonadati</taxon>
        <taxon>Pseudomonadota</taxon>
        <taxon>Gammaproteobacteria</taxon>
        <taxon>Cardiobacteriales</taxon>
        <taxon>Ignatzschineriaceae</taxon>
        <taxon>Wohlfahrtiimonas</taxon>
    </lineage>
</organism>
<dbReference type="AlphaFoldDB" id="A0AB35BY42"/>
<evidence type="ECO:0000313" key="2">
    <source>
        <dbReference type="Proteomes" id="UP000680020"/>
    </source>
</evidence>
<dbReference type="Gene3D" id="2.30.320.10">
    <property type="entry name" value="YwqG-like"/>
    <property type="match status" value="1"/>
</dbReference>
<dbReference type="RefSeq" id="WP_094492831.1">
    <property type="nucleotide sequence ID" value="NZ_JAGIBT010000001.1"/>
</dbReference>
<dbReference type="Proteomes" id="UP000680020">
    <property type="component" value="Unassembled WGS sequence"/>
</dbReference>
<dbReference type="PANTHER" id="PTHR36436:SF6">
    <property type="entry name" value="SLL5081 PROTEIN"/>
    <property type="match status" value="1"/>
</dbReference>
<name>A0AB35BY42_9GAMM</name>
<reference evidence="1" key="1">
    <citation type="submission" date="2021-03" db="EMBL/GenBank/DDBJ databases">
        <title>Identification and antibiotic profiling of Wohlfahrtiimonas chitiniclastica, an underestimated human pathogen.</title>
        <authorList>
            <person name="Kopf A."/>
            <person name="Bunk B."/>
            <person name="Coldewey S."/>
            <person name="Gunzer F."/>
            <person name="Riedel T."/>
            <person name="Schroettner P."/>
        </authorList>
    </citation>
    <scope>NUCLEOTIDE SEQUENCE</scope>
    <source>
        <strain evidence="1">DSM 100917</strain>
    </source>
</reference>
<dbReference type="Pfam" id="PF09234">
    <property type="entry name" value="DUF1963"/>
    <property type="match status" value="1"/>
</dbReference>
<comment type="caution">
    <text evidence="1">The sequence shown here is derived from an EMBL/GenBank/DDBJ whole genome shotgun (WGS) entry which is preliminary data.</text>
</comment>
<evidence type="ECO:0000313" key="1">
    <source>
        <dbReference type="EMBL" id="MBS7823797.1"/>
    </source>
</evidence>
<dbReference type="SUPFAM" id="SSF103032">
    <property type="entry name" value="Hypothetical protein YwqG"/>
    <property type="match status" value="1"/>
</dbReference>
<dbReference type="InterPro" id="IPR035948">
    <property type="entry name" value="YwqG-like_sf"/>
</dbReference>
<dbReference type="PANTHER" id="PTHR36436">
    <property type="entry name" value="SLL5081 PROTEIN"/>
    <property type="match status" value="1"/>
</dbReference>
<proteinExistence type="predicted"/>
<dbReference type="InterPro" id="IPR015315">
    <property type="entry name" value="DUF1963"/>
</dbReference>
<gene>
    <name evidence="1" type="ORF">J7561_01105</name>
</gene>